<evidence type="ECO:0000313" key="3">
    <source>
        <dbReference type="Proteomes" id="UP000828390"/>
    </source>
</evidence>
<dbReference type="AlphaFoldDB" id="A0A9D4EH86"/>
<gene>
    <name evidence="2" type="ORF">DPMN_157437</name>
</gene>
<feature type="region of interest" description="Disordered" evidence="1">
    <location>
        <begin position="1"/>
        <end position="20"/>
    </location>
</feature>
<evidence type="ECO:0000313" key="2">
    <source>
        <dbReference type="EMBL" id="KAH3779633.1"/>
    </source>
</evidence>
<name>A0A9D4EH86_DREPO</name>
<feature type="region of interest" description="Disordered" evidence="1">
    <location>
        <begin position="95"/>
        <end position="114"/>
    </location>
</feature>
<dbReference type="Proteomes" id="UP000828390">
    <property type="component" value="Unassembled WGS sequence"/>
</dbReference>
<sequence length="114" mass="12794">MLTSHNGQRTTDKRRSQKLTMSTLCSEMESNRASQALVAKRQLVTPTKDCYLDANSSPPSPLPYSAYKKEQYVIPHVAGGRMRVVNKEAVRVVNKEADQQTARSRFNPVAKTQL</sequence>
<accession>A0A9D4EH86</accession>
<comment type="caution">
    <text evidence="2">The sequence shown here is derived from an EMBL/GenBank/DDBJ whole genome shotgun (WGS) entry which is preliminary data.</text>
</comment>
<protein>
    <submittedName>
        <fullName evidence="2">Uncharacterized protein</fullName>
    </submittedName>
</protein>
<feature type="compositionally biased region" description="Polar residues" evidence="1">
    <location>
        <begin position="99"/>
        <end position="114"/>
    </location>
</feature>
<dbReference type="EMBL" id="JAIWYP010000008">
    <property type="protein sequence ID" value="KAH3779633.1"/>
    <property type="molecule type" value="Genomic_DNA"/>
</dbReference>
<organism evidence="2 3">
    <name type="scientific">Dreissena polymorpha</name>
    <name type="common">Zebra mussel</name>
    <name type="synonym">Mytilus polymorpha</name>
    <dbReference type="NCBI Taxonomy" id="45954"/>
    <lineage>
        <taxon>Eukaryota</taxon>
        <taxon>Metazoa</taxon>
        <taxon>Spiralia</taxon>
        <taxon>Lophotrochozoa</taxon>
        <taxon>Mollusca</taxon>
        <taxon>Bivalvia</taxon>
        <taxon>Autobranchia</taxon>
        <taxon>Heteroconchia</taxon>
        <taxon>Euheterodonta</taxon>
        <taxon>Imparidentia</taxon>
        <taxon>Neoheterodontei</taxon>
        <taxon>Myida</taxon>
        <taxon>Dreissenoidea</taxon>
        <taxon>Dreissenidae</taxon>
        <taxon>Dreissena</taxon>
    </lineage>
</organism>
<keyword evidence="3" id="KW-1185">Reference proteome</keyword>
<reference evidence="2" key="1">
    <citation type="journal article" date="2019" name="bioRxiv">
        <title>The Genome of the Zebra Mussel, Dreissena polymorpha: A Resource for Invasive Species Research.</title>
        <authorList>
            <person name="McCartney M.A."/>
            <person name="Auch B."/>
            <person name="Kono T."/>
            <person name="Mallez S."/>
            <person name="Zhang Y."/>
            <person name="Obille A."/>
            <person name="Becker A."/>
            <person name="Abrahante J.E."/>
            <person name="Garbe J."/>
            <person name="Badalamenti J.P."/>
            <person name="Herman A."/>
            <person name="Mangelson H."/>
            <person name="Liachko I."/>
            <person name="Sullivan S."/>
            <person name="Sone E.D."/>
            <person name="Koren S."/>
            <person name="Silverstein K.A.T."/>
            <person name="Beckman K.B."/>
            <person name="Gohl D.M."/>
        </authorList>
    </citation>
    <scope>NUCLEOTIDE SEQUENCE</scope>
    <source>
        <strain evidence="2">Duluth1</strain>
        <tissue evidence="2">Whole animal</tissue>
    </source>
</reference>
<reference evidence="2" key="2">
    <citation type="submission" date="2020-11" db="EMBL/GenBank/DDBJ databases">
        <authorList>
            <person name="McCartney M.A."/>
            <person name="Auch B."/>
            <person name="Kono T."/>
            <person name="Mallez S."/>
            <person name="Becker A."/>
            <person name="Gohl D.M."/>
            <person name="Silverstein K.A.T."/>
            <person name="Koren S."/>
            <person name="Bechman K.B."/>
            <person name="Herman A."/>
            <person name="Abrahante J.E."/>
            <person name="Garbe J."/>
        </authorList>
    </citation>
    <scope>NUCLEOTIDE SEQUENCE</scope>
    <source>
        <strain evidence="2">Duluth1</strain>
        <tissue evidence="2">Whole animal</tissue>
    </source>
</reference>
<evidence type="ECO:0000256" key="1">
    <source>
        <dbReference type="SAM" id="MobiDB-lite"/>
    </source>
</evidence>
<proteinExistence type="predicted"/>